<organism evidence="3 4">
    <name type="scientific">Algoriphagus sediminis</name>
    <dbReference type="NCBI Taxonomy" id="3057113"/>
    <lineage>
        <taxon>Bacteria</taxon>
        <taxon>Pseudomonadati</taxon>
        <taxon>Bacteroidota</taxon>
        <taxon>Cytophagia</taxon>
        <taxon>Cytophagales</taxon>
        <taxon>Cyclobacteriaceae</taxon>
        <taxon>Algoriphagus</taxon>
    </lineage>
</organism>
<dbReference type="InterPro" id="IPR001387">
    <property type="entry name" value="Cro/C1-type_HTH"/>
</dbReference>
<reference evidence="3" key="1">
    <citation type="submission" date="2023-06" db="EMBL/GenBank/DDBJ databases">
        <title>Robiginitalea aurantiacus sp. nov. and Algoriphagus sediminis sp. nov., isolated from coastal sediment.</title>
        <authorList>
            <person name="Zhou Z.Y."/>
            <person name="An J."/>
            <person name="Jia Y.W."/>
            <person name="Du Z.J."/>
        </authorList>
    </citation>
    <scope>NUCLEOTIDE SEQUENCE</scope>
    <source>
        <strain evidence="3">C2-7</strain>
    </source>
</reference>
<name>A0ABT7Y7Z3_9BACT</name>
<dbReference type="Gene3D" id="1.10.260.40">
    <property type="entry name" value="lambda repressor-like DNA-binding domains"/>
    <property type="match status" value="1"/>
</dbReference>
<dbReference type="SMART" id="SM00530">
    <property type="entry name" value="HTH_XRE"/>
    <property type="match status" value="1"/>
</dbReference>
<dbReference type="PROSITE" id="PS50943">
    <property type="entry name" value="HTH_CROC1"/>
    <property type="match status" value="1"/>
</dbReference>
<feature type="region of interest" description="Disordered" evidence="1">
    <location>
        <begin position="90"/>
        <end position="111"/>
    </location>
</feature>
<sequence>MNIASNTDLAILAMIGDFVKKKRVAQNKTQGTLASEAGISRSTLSLLERGEKVNLITLIQVLRVLDELQVLEGFEVIPEISPIEYIKLQKKQERQRVRNSDMAAENPPSEW</sequence>
<proteinExistence type="predicted"/>
<feature type="compositionally biased region" description="Basic and acidic residues" evidence="1">
    <location>
        <begin position="90"/>
        <end position="99"/>
    </location>
</feature>
<dbReference type="EMBL" id="JAUEPH010000001">
    <property type="protein sequence ID" value="MDN3202640.1"/>
    <property type="molecule type" value="Genomic_DNA"/>
</dbReference>
<dbReference type="CDD" id="cd00093">
    <property type="entry name" value="HTH_XRE"/>
    <property type="match status" value="1"/>
</dbReference>
<dbReference type="InterPro" id="IPR010982">
    <property type="entry name" value="Lambda_DNA-bd_dom_sf"/>
</dbReference>
<accession>A0ABT7Y7Z3</accession>
<evidence type="ECO:0000256" key="1">
    <source>
        <dbReference type="SAM" id="MobiDB-lite"/>
    </source>
</evidence>
<dbReference type="Pfam" id="PF01381">
    <property type="entry name" value="HTH_3"/>
    <property type="match status" value="1"/>
</dbReference>
<keyword evidence="4" id="KW-1185">Reference proteome</keyword>
<evidence type="ECO:0000313" key="4">
    <source>
        <dbReference type="Proteomes" id="UP001171916"/>
    </source>
</evidence>
<dbReference type="SUPFAM" id="SSF47413">
    <property type="entry name" value="lambda repressor-like DNA-binding domains"/>
    <property type="match status" value="1"/>
</dbReference>
<feature type="domain" description="HTH cro/C1-type" evidence="2">
    <location>
        <begin position="19"/>
        <end position="71"/>
    </location>
</feature>
<comment type="caution">
    <text evidence="3">The sequence shown here is derived from an EMBL/GenBank/DDBJ whole genome shotgun (WGS) entry which is preliminary data.</text>
</comment>
<evidence type="ECO:0000313" key="3">
    <source>
        <dbReference type="EMBL" id="MDN3202640.1"/>
    </source>
</evidence>
<dbReference type="RefSeq" id="WP_289998188.1">
    <property type="nucleotide sequence ID" value="NZ_JAUEPH010000001.1"/>
</dbReference>
<gene>
    <name evidence="3" type="ORF">QVH07_00710</name>
</gene>
<dbReference type="Proteomes" id="UP001171916">
    <property type="component" value="Unassembled WGS sequence"/>
</dbReference>
<evidence type="ECO:0000259" key="2">
    <source>
        <dbReference type="PROSITE" id="PS50943"/>
    </source>
</evidence>
<protein>
    <submittedName>
        <fullName evidence="3">Helix-turn-helix transcriptional regulator</fullName>
    </submittedName>
</protein>